<dbReference type="Proteomes" id="UP001597215">
    <property type="component" value="Unassembled WGS sequence"/>
</dbReference>
<accession>A0ABW4MG75</accession>
<keyword evidence="2" id="KW-1185">Reference proteome</keyword>
<evidence type="ECO:0000313" key="1">
    <source>
        <dbReference type="EMBL" id="MFD1767661.1"/>
    </source>
</evidence>
<comment type="caution">
    <text evidence="1">The sequence shown here is derived from an EMBL/GenBank/DDBJ whole genome shotgun (WGS) entry which is preliminary data.</text>
</comment>
<name>A0ABW4MG75_9SPHN</name>
<dbReference type="EMBL" id="JBHUEL010000010">
    <property type="protein sequence ID" value="MFD1767661.1"/>
    <property type="molecule type" value="Genomic_DNA"/>
</dbReference>
<evidence type="ECO:0000313" key="2">
    <source>
        <dbReference type="Proteomes" id="UP001597215"/>
    </source>
</evidence>
<proteinExistence type="predicted"/>
<reference evidence="2" key="1">
    <citation type="journal article" date="2019" name="Int. J. Syst. Evol. Microbiol.">
        <title>The Global Catalogue of Microorganisms (GCM) 10K type strain sequencing project: providing services to taxonomists for standard genome sequencing and annotation.</title>
        <authorList>
            <consortium name="The Broad Institute Genomics Platform"/>
            <consortium name="The Broad Institute Genome Sequencing Center for Infectious Disease"/>
            <person name="Wu L."/>
            <person name="Ma J."/>
        </authorList>
    </citation>
    <scope>NUCLEOTIDE SEQUENCE [LARGE SCALE GENOMIC DNA]</scope>
    <source>
        <strain evidence="2">CGMCC 1.12449</strain>
    </source>
</reference>
<protein>
    <submittedName>
        <fullName evidence="1">Uncharacterized protein</fullName>
    </submittedName>
</protein>
<sequence length="275" mass="31378">MARQYDANALSYLTMPNEQAFKEIASDNELSDEQLFVLKHTVRKGLDECRDFHRKQLKLPDQSAMLDCADDVIHHFDKLETLIRNNRRSVDVMTVPETVGALGRLLSFSAVSEFLGERGSDRDFRPELKKIEQSEGEAATLLKLEQALALPKERADIEQRTELFLFIICKLREQFMIWRDAQPTDVGGSPAEPFRRIMIFELACQATSILGERKGRPAISRTGGARFIKLTQDVLENCGIKSVGDNADAIKNYFKNTKLWAVISHYNDFKPRIRV</sequence>
<gene>
    <name evidence="1" type="ORF">ACFSAG_12510</name>
</gene>
<dbReference type="RefSeq" id="WP_381515310.1">
    <property type="nucleotide sequence ID" value="NZ_JBHUEL010000010.1"/>
</dbReference>
<organism evidence="1 2">
    <name type="scientific">Sphingorhabdus buctiana</name>
    <dbReference type="NCBI Taxonomy" id="1508805"/>
    <lineage>
        <taxon>Bacteria</taxon>
        <taxon>Pseudomonadati</taxon>
        <taxon>Pseudomonadota</taxon>
        <taxon>Alphaproteobacteria</taxon>
        <taxon>Sphingomonadales</taxon>
        <taxon>Sphingomonadaceae</taxon>
        <taxon>Sphingorhabdus</taxon>
    </lineage>
</organism>